<name>A0A090L4U2_STRRB</name>
<reference evidence="1 2" key="1">
    <citation type="submission" date="2014-09" db="EMBL/GenBank/DDBJ databases">
        <authorList>
            <person name="Martin A.A."/>
        </authorList>
    </citation>
    <scope>NUCLEOTIDE SEQUENCE</scope>
    <source>
        <strain evidence="2">ED321</strain>
        <strain evidence="1">ED321 Heterogonic</strain>
    </source>
</reference>
<evidence type="ECO:0000313" key="4">
    <source>
        <dbReference type="WormBase" id="SRAE_1000306900"/>
    </source>
</evidence>
<protein>
    <submittedName>
        <fullName evidence="1 3">Uncharacterized protein</fullName>
    </submittedName>
</protein>
<reference evidence="3" key="2">
    <citation type="submission" date="2020-12" db="UniProtKB">
        <authorList>
            <consortium name="WormBaseParasite"/>
        </authorList>
    </citation>
    <scope>IDENTIFICATION</scope>
</reference>
<dbReference type="GeneID" id="36377181"/>
<dbReference type="WBParaSite" id="SRAE_1000306900.1">
    <property type="protein sequence ID" value="SRAE_1000306900.1"/>
    <property type="gene ID" value="WBGene00259686"/>
</dbReference>
<proteinExistence type="predicted"/>
<sequence>MYHSPLHSYFFCVYYNVNWLYKNNMSTTNHQLNILSWKNEDTKKLLNSFTTEFDYSNYSLTDQNTTMVTLGLEGVEKEKMKYFDEITRENLLFINKNESFIDREKKSSTERENFFYDSSYDILSYDSYYQSQSLQTFLFY</sequence>
<accession>A0A090L4U2</accession>
<dbReference type="Proteomes" id="UP000035682">
    <property type="component" value="Unplaced"/>
</dbReference>
<dbReference type="RefSeq" id="XP_024504017.1">
    <property type="nucleotide sequence ID" value="XM_024650217.1"/>
</dbReference>
<evidence type="ECO:0000313" key="2">
    <source>
        <dbReference type="Proteomes" id="UP000035682"/>
    </source>
</evidence>
<gene>
    <name evidence="1 3 4" type="ORF">SRAE_1000306900</name>
</gene>
<evidence type="ECO:0000313" key="1">
    <source>
        <dbReference type="EMBL" id="CEF64816.2"/>
    </source>
</evidence>
<dbReference type="AlphaFoldDB" id="A0A090L4U2"/>
<evidence type="ECO:0000313" key="3">
    <source>
        <dbReference type="WBParaSite" id="SRAE_1000306900.1"/>
    </source>
</evidence>
<keyword evidence="2" id="KW-1185">Reference proteome</keyword>
<organism evidence="1">
    <name type="scientific">Strongyloides ratti</name>
    <name type="common">Parasitic roundworm</name>
    <dbReference type="NCBI Taxonomy" id="34506"/>
    <lineage>
        <taxon>Eukaryota</taxon>
        <taxon>Metazoa</taxon>
        <taxon>Ecdysozoa</taxon>
        <taxon>Nematoda</taxon>
        <taxon>Chromadorea</taxon>
        <taxon>Rhabditida</taxon>
        <taxon>Tylenchina</taxon>
        <taxon>Panagrolaimomorpha</taxon>
        <taxon>Strongyloidoidea</taxon>
        <taxon>Strongyloididae</taxon>
        <taxon>Strongyloides</taxon>
    </lineage>
</organism>
<dbReference type="WormBase" id="SRAE_1000306900">
    <property type="protein sequence ID" value="SRP11279"/>
    <property type="gene ID" value="WBGene00259686"/>
</dbReference>
<dbReference type="CTD" id="36377181"/>
<dbReference type="EMBL" id="LN609528">
    <property type="protein sequence ID" value="CEF64816.2"/>
    <property type="molecule type" value="Genomic_DNA"/>
</dbReference>